<evidence type="ECO:0000313" key="1">
    <source>
        <dbReference type="EMBL" id="OAY68438.1"/>
    </source>
</evidence>
<dbReference type="EMBL" id="LSRQ01004921">
    <property type="protein sequence ID" value="OAY68438.1"/>
    <property type="molecule type" value="Genomic_DNA"/>
</dbReference>
<organism evidence="1 2">
    <name type="scientific">Ananas comosus</name>
    <name type="common">Pineapple</name>
    <name type="synonym">Ananas ananas</name>
    <dbReference type="NCBI Taxonomy" id="4615"/>
    <lineage>
        <taxon>Eukaryota</taxon>
        <taxon>Viridiplantae</taxon>
        <taxon>Streptophyta</taxon>
        <taxon>Embryophyta</taxon>
        <taxon>Tracheophyta</taxon>
        <taxon>Spermatophyta</taxon>
        <taxon>Magnoliopsida</taxon>
        <taxon>Liliopsida</taxon>
        <taxon>Poales</taxon>
        <taxon>Bromeliaceae</taxon>
        <taxon>Bromelioideae</taxon>
        <taxon>Ananas</taxon>
    </lineage>
</organism>
<proteinExistence type="predicted"/>
<evidence type="ECO:0000313" key="2">
    <source>
        <dbReference type="Proteomes" id="UP000092600"/>
    </source>
</evidence>
<comment type="caution">
    <text evidence="1">The sequence shown here is derived from an EMBL/GenBank/DDBJ whole genome shotgun (WGS) entry which is preliminary data.</text>
</comment>
<sequence>MSDYASLGAPDPEEVRESGRLTKMHLVQPDDRERRLSFPQSVHDVTVDDVRYTVGPMERGIARINRTLHQISENMRQIENR</sequence>
<name>A0A199UUH4_ANACO</name>
<accession>A0A199UUH4</accession>
<reference evidence="1 2" key="1">
    <citation type="journal article" date="2016" name="DNA Res.">
        <title>The draft genome of MD-2 pineapple using hybrid error correction of long reads.</title>
        <authorList>
            <person name="Redwan R.M."/>
            <person name="Saidin A."/>
            <person name="Kumar S.V."/>
        </authorList>
    </citation>
    <scope>NUCLEOTIDE SEQUENCE [LARGE SCALE GENOMIC DNA]</scope>
    <source>
        <strain evidence="2">cv. MD2</strain>
        <tissue evidence="1">Leaf</tissue>
    </source>
</reference>
<dbReference type="STRING" id="4615.A0A199UUH4"/>
<dbReference type="Proteomes" id="UP000092600">
    <property type="component" value="Unassembled WGS sequence"/>
</dbReference>
<dbReference type="AlphaFoldDB" id="A0A199UUH4"/>
<gene>
    <name evidence="1" type="ORF">ACMD2_17738</name>
</gene>
<protein>
    <submittedName>
        <fullName evidence="1">Protein LAZ 1</fullName>
    </submittedName>
</protein>